<reference evidence="2" key="1">
    <citation type="submission" date="2020-01" db="EMBL/GenBank/DDBJ databases">
        <authorList>
            <consortium name="DOE Joint Genome Institute"/>
            <person name="Haridas S."/>
            <person name="Albert R."/>
            <person name="Binder M."/>
            <person name="Bloem J."/>
            <person name="Labutti K."/>
            <person name="Salamov A."/>
            <person name="Andreopoulos B."/>
            <person name="Baker S.E."/>
            <person name="Barry K."/>
            <person name="Bills G."/>
            <person name="Bluhm B.H."/>
            <person name="Cannon C."/>
            <person name="Castanera R."/>
            <person name="Culley D.E."/>
            <person name="Daum C."/>
            <person name="Ezra D."/>
            <person name="Gonzalez J.B."/>
            <person name="Henrissat B."/>
            <person name="Kuo A."/>
            <person name="Liang C."/>
            <person name="Lipzen A."/>
            <person name="Lutzoni F."/>
            <person name="Magnuson J."/>
            <person name="Mondo S."/>
            <person name="Nolan M."/>
            <person name="Ohm R."/>
            <person name="Pangilinan J."/>
            <person name="Park H.-J."/>
            <person name="Ramirez L."/>
            <person name="Alfaro M."/>
            <person name="Sun H."/>
            <person name="Tritt A."/>
            <person name="Yoshinaga Y."/>
            <person name="Zwiers L.-H."/>
            <person name="Turgeon B.G."/>
            <person name="Goodwin S.B."/>
            <person name="Spatafora J.W."/>
            <person name="Crous P.W."/>
            <person name="Grigoriev I.V."/>
        </authorList>
    </citation>
    <scope>NUCLEOTIDE SEQUENCE</scope>
    <source>
        <strain evidence="2">IPT5</strain>
    </source>
</reference>
<evidence type="ECO:0000313" key="2">
    <source>
        <dbReference type="EMBL" id="KAF2855210.1"/>
    </source>
</evidence>
<accession>A0A6A7BIE1</accession>
<organism evidence="2 3">
    <name type="scientific">Plenodomus tracheiphilus IPT5</name>
    <dbReference type="NCBI Taxonomy" id="1408161"/>
    <lineage>
        <taxon>Eukaryota</taxon>
        <taxon>Fungi</taxon>
        <taxon>Dikarya</taxon>
        <taxon>Ascomycota</taxon>
        <taxon>Pezizomycotina</taxon>
        <taxon>Dothideomycetes</taxon>
        <taxon>Pleosporomycetidae</taxon>
        <taxon>Pleosporales</taxon>
        <taxon>Pleosporineae</taxon>
        <taxon>Leptosphaeriaceae</taxon>
        <taxon>Plenodomus</taxon>
    </lineage>
</organism>
<dbReference type="AlphaFoldDB" id="A0A6A7BIE1"/>
<keyword evidence="3" id="KW-1185">Reference proteome</keyword>
<feature type="region of interest" description="Disordered" evidence="1">
    <location>
        <begin position="1"/>
        <end position="28"/>
    </location>
</feature>
<sequence length="155" mass="17299">MASGTAPQRPVISRPCSTPAPAHHPSRGLSVSSVLSIVDRITTYVSHLFDSEPTIIEYSNAEIVARTSICIKAEWVQYFGLDEAKKMLRLVALVKNGDAPVQTKEMVARPKRVKEILRKVGVKYLAEDVYKKEIFKAMRKLKSTEERVDSVAEAQ</sequence>
<protein>
    <submittedName>
        <fullName evidence="2">Uncharacterized protein</fullName>
    </submittedName>
</protein>
<gene>
    <name evidence="2" type="ORF">T440DRAFT_514242</name>
</gene>
<dbReference type="EMBL" id="MU006291">
    <property type="protein sequence ID" value="KAF2855210.1"/>
    <property type="molecule type" value="Genomic_DNA"/>
</dbReference>
<dbReference type="OrthoDB" id="3796805at2759"/>
<proteinExistence type="predicted"/>
<dbReference type="Proteomes" id="UP000799423">
    <property type="component" value="Unassembled WGS sequence"/>
</dbReference>
<evidence type="ECO:0000256" key="1">
    <source>
        <dbReference type="SAM" id="MobiDB-lite"/>
    </source>
</evidence>
<name>A0A6A7BIE1_9PLEO</name>
<evidence type="ECO:0000313" key="3">
    <source>
        <dbReference type="Proteomes" id="UP000799423"/>
    </source>
</evidence>